<dbReference type="PANTHER" id="PTHR10314">
    <property type="entry name" value="CYSTATHIONINE BETA-SYNTHASE"/>
    <property type="match status" value="1"/>
</dbReference>
<dbReference type="EMBL" id="BDOQ01000001">
    <property type="protein sequence ID" value="GBG12692.1"/>
    <property type="molecule type" value="Genomic_DNA"/>
</dbReference>
<feature type="domain" description="Tryptophan synthase beta chain-like PALP" evidence="3">
    <location>
        <begin position="15"/>
        <end position="299"/>
    </location>
</feature>
<dbReference type="AlphaFoldDB" id="A0A2R5F226"/>
<evidence type="ECO:0000313" key="5">
    <source>
        <dbReference type="Proteomes" id="UP000245081"/>
    </source>
</evidence>
<sequence length="320" mass="34881">MDTAVVLQPAESPLLQAVGHTPLIDLRLGRELNPFVRLFAKLESANPGGSYKDRPAARMLLQAYVDGRFEDGRRLLECVSGNAGISFAMLGAALGINVTLVVSGHASQEQIDRMAAHGAELILMDPLIEEKDAQAEVTRLMEVFPTRYWRCDQLHNPANWQSHYYGTAAEALAQLDEAGMPPPDAVVVGVDTGGTLTGMGRRLREANSNIHIALVVPWGFAGFEGWRPLSRLSDANPALLNQSLVHERIPVTQEEARVVCRWLAHEGLFVGPTSGAYVRGALKLASTGKYGSVLTLLPDTGERYTSTGMWHRNMVRGEFA</sequence>
<dbReference type="CDD" id="cd01561">
    <property type="entry name" value="CBS_like"/>
    <property type="match status" value="1"/>
</dbReference>
<proteinExistence type="predicted"/>
<evidence type="ECO:0000256" key="2">
    <source>
        <dbReference type="ARBA" id="ARBA00022898"/>
    </source>
</evidence>
<keyword evidence="4" id="KW-0808">Transferase</keyword>
<comment type="caution">
    <text evidence="4">The sequence shown here is derived from an EMBL/GenBank/DDBJ whole genome shotgun (WGS) entry which is preliminary data.</text>
</comment>
<organism evidence="4 5">
    <name type="scientific">Novimethylophilus kurashikiensis</name>
    <dbReference type="NCBI Taxonomy" id="1825523"/>
    <lineage>
        <taxon>Bacteria</taxon>
        <taxon>Pseudomonadati</taxon>
        <taxon>Pseudomonadota</taxon>
        <taxon>Betaproteobacteria</taxon>
        <taxon>Nitrosomonadales</taxon>
        <taxon>Methylophilaceae</taxon>
        <taxon>Novimethylophilus</taxon>
    </lineage>
</organism>
<dbReference type="OrthoDB" id="9805733at2"/>
<dbReference type="EC" id="2.5.1.47" evidence="4"/>
<name>A0A2R5F226_9PROT</name>
<comment type="cofactor">
    <cofactor evidence="1">
        <name>pyridoxal 5'-phosphate</name>
        <dbReference type="ChEBI" id="CHEBI:597326"/>
    </cofactor>
</comment>
<accession>A0A2R5F226</accession>
<keyword evidence="2" id="KW-0663">Pyridoxal phosphate</keyword>
<dbReference type="Pfam" id="PF00291">
    <property type="entry name" value="PALP"/>
    <property type="match status" value="1"/>
</dbReference>
<dbReference type="InterPro" id="IPR001926">
    <property type="entry name" value="TrpB-like_PALP"/>
</dbReference>
<evidence type="ECO:0000259" key="3">
    <source>
        <dbReference type="Pfam" id="PF00291"/>
    </source>
</evidence>
<protein>
    <submittedName>
        <fullName evidence="4">Cysteine synthase B</fullName>
        <ecNumber evidence="4">2.5.1.47</ecNumber>
    </submittedName>
</protein>
<evidence type="ECO:0000313" key="4">
    <source>
        <dbReference type="EMBL" id="GBG12692.1"/>
    </source>
</evidence>
<gene>
    <name evidence="4" type="primary">cysM</name>
    <name evidence="4" type="ORF">NMK_0224</name>
</gene>
<evidence type="ECO:0000256" key="1">
    <source>
        <dbReference type="ARBA" id="ARBA00001933"/>
    </source>
</evidence>
<dbReference type="InterPro" id="IPR036052">
    <property type="entry name" value="TrpB-like_PALP_sf"/>
</dbReference>
<dbReference type="Gene3D" id="3.40.50.1100">
    <property type="match status" value="2"/>
</dbReference>
<dbReference type="GO" id="GO:0004124">
    <property type="term" value="F:cysteine synthase activity"/>
    <property type="evidence" value="ECO:0007669"/>
    <property type="project" value="UniProtKB-EC"/>
</dbReference>
<keyword evidence="5" id="KW-1185">Reference proteome</keyword>
<reference evidence="4 5" key="1">
    <citation type="journal article" date="2018" name="Environ. Microbiol.">
        <title>Isolation and genomic characterization of Novimethylophilus kurashikiensis gen. nov. sp. nov., a new lanthanide-dependent methylotrophic species of Methylophilaceae.</title>
        <authorList>
            <person name="Lv H."/>
            <person name="Sahin N."/>
            <person name="Tani A."/>
        </authorList>
    </citation>
    <scope>NUCLEOTIDE SEQUENCE [LARGE SCALE GENOMIC DNA]</scope>
    <source>
        <strain evidence="4 5">La2-4</strain>
    </source>
</reference>
<dbReference type="SUPFAM" id="SSF53686">
    <property type="entry name" value="Tryptophan synthase beta subunit-like PLP-dependent enzymes"/>
    <property type="match status" value="1"/>
</dbReference>
<dbReference type="RefSeq" id="WP_109013911.1">
    <property type="nucleotide sequence ID" value="NZ_BDOQ01000001.1"/>
</dbReference>
<dbReference type="Proteomes" id="UP000245081">
    <property type="component" value="Unassembled WGS sequence"/>
</dbReference>
<dbReference type="InterPro" id="IPR050214">
    <property type="entry name" value="Cys_Synth/Cystath_Beta-Synth"/>
</dbReference>